<gene>
    <name evidence="1" type="ORF">DPMN_011666</name>
</gene>
<dbReference type="Proteomes" id="UP000828390">
    <property type="component" value="Unassembled WGS sequence"/>
</dbReference>
<organism evidence="1 2">
    <name type="scientific">Dreissena polymorpha</name>
    <name type="common">Zebra mussel</name>
    <name type="synonym">Mytilus polymorpha</name>
    <dbReference type="NCBI Taxonomy" id="45954"/>
    <lineage>
        <taxon>Eukaryota</taxon>
        <taxon>Metazoa</taxon>
        <taxon>Spiralia</taxon>
        <taxon>Lophotrochozoa</taxon>
        <taxon>Mollusca</taxon>
        <taxon>Bivalvia</taxon>
        <taxon>Autobranchia</taxon>
        <taxon>Heteroconchia</taxon>
        <taxon>Euheterodonta</taxon>
        <taxon>Imparidentia</taxon>
        <taxon>Neoheterodontei</taxon>
        <taxon>Myida</taxon>
        <taxon>Dreissenoidea</taxon>
        <taxon>Dreissenidae</taxon>
        <taxon>Dreissena</taxon>
    </lineage>
</organism>
<comment type="caution">
    <text evidence="1">The sequence shown here is derived from an EMBL/GenBank/DDBJ whole genome shotgun (WGS) entry which is preliminary data.</text>
</comment>
<keyword evidence="2" id="KW-1185">Reference proteome</keyword>
<reference evidence="1" key="1">
    <citation type="journal article" date="2019" name="bioRxiv">
        <title>The Genome of the Zebra Mussel, Dreissena polymorpha: A Resource for Invasive Species Research.</title>
        <authorList>
            <person name="McCartney M.A."/>
            <person name="Auch B."/>
            <person name="Kono T."/>
            <person name="Mallez S."/>
            <person name="Zhang Y."/>
            <person name="Obille A."/>
            <person name="Becker A."/>
            <person name="Abrahante J.E."/>
            <person name="Garbe J."/>
            <person name="Badalamenti J.P."/>
            <person name="Herman A."/>
            <person name="Mangelson H."/>
            <person name="Liachko I."/>
            <person name="Sullivan S."/>
            <person name="Sone E.D."/>
            <person name="Koren S."/>
            <person name="Silverstein K.A.T."/>
            <person name="Beckman K.B."/>
            <person name="Gohl D.M."/>
        </authorList>
    </citation>
    <scope>NUCLEOTIDE SEQUENCE</scope>
    <source>
        <strain evidence="1">Duluth1</strain>
        <tissue evidence="1">Whole animal</tissue>
    </source>
</reference>
<protein>
    <submittedName>
        <fullName evidence="1">Uncharacterized protein</fullName>
    </submittedName>
</protein>
<name>A0A9D4N4F3_DREPO</name>
<reference evidence="1" key="2">
    <citation type="submission" date="2020-11" db="EMBL/GenBank/DDBJ databases">
        <authorList>
            <person name="McCartney M.A."/>
            <person name="Auch B."/>
            <person name="Kono T."/>
            <person name="Mallez S."/>
            <person name="Becker A."/>
            <person name="Gohl D.M."/>
            <person name="Silverstein K.A.T."/>
            <person name="Koren S."/>
            <person name="Bechman K.B."/>
            <person name="Herman A."/>
            <person name="Abrahante J.E."/>
            <person name="Garbe J."/>
        </authorList>
    </citation>
    <scope>NUCLEOTIDE SEQUENCE</scope>
    <source>
        <strain evidence="1">Duluth1</strain>
        <tissue evidence="1">Whole animal</tissue>
    </source>
</reference>
<evidence type="ECO:0000313" key="1">
    <source>
        <dbReference type="EMBL" id="KAH3887648.1"/>
    </source>
</evidence>
<evidence type="ECO:0000313" key="2">
    <source>
        <dbReference type="Proteomes" id="UP000828390"/>
    </source>
</evidence>
<dbReference type="AlphaFoldDB" id="A0A9D4N4F3"/>
<sequence length="453" mass="50641">MSATSYWRRFSSLSSRKPTLADIDMTVDVEKGQLVSVNDTKKLSLNLSSQIGRMSFEEKDNEDKANFNKHVDAKKQCKEYPLEEKSEHWGQRALHASALNSRRSLDIPEVVADTLDRLGDLEFENLMRELEDSGISSGYGRMPYTSTPQTASLSSNYEVNTARDSVQKASGDIPRRSFKLSVNSKQNHEQDQSRLFEQYEHVVHEFETGSADALRVNRVQNSDTGAGHSVANDKLFRSLPGSIDQVANSDVKDHESKVFKNLHSSLTLTKPPPSVNNFMEGDMDDEVFVSDNNIQTAYSNVSLMDEHAKEHLRLSLAKSKNINNGHTVCDGYKDRCNPQTNNSPKHYSLHFADARNNKSNTDFSPNRPTSARGAITTSRSTVTGYPIPVMSSVFSAHEVGLTYAQCKKSVGDGSQFAGDEFEAINFSEEEAYRRQLEFIHGSADVDILDQEFV</sequence>
<proteinExistence type="predicted"/>
<dbReference type="EMBL" id="JAIWYP010000001">
    <property type="protein sequence ID" value="KAH3887648.1"/>
    <property type="molecule type" value="Genomic_DNA"/>
</dbReference>
<accession>A0A9D4N4F3</accession>